<reference evidence="7" key="3">
    <citation type="submission" date="2025-09" db="UniProtKB">
        <authorList>
            <consortium name="Ensembl"/>
        </authorList>
    </citation>
    <scope>IDENTIFICATION</scope>
</reference>
<sequence length="181" mass="20025">MALTPYNHNAKPGDLIEIFRPGYQHWALYIGGNEVVHLTTPGSDSGSFGVMMTVLSTVGTVECHKIWEVVGNDRFQINNLLDHRQEPRDRGVIVREACELVGRELPYSAATYNCEHFVTGLRYGEPESRQVQRAAVIGGAAIVGVGALVALGAVLFGGLLKDDEEDQREGRRGSRHRRRQQ</sequence>
<evidence type="ECO:0000256" key="1">
    <source>
        <dbReference type="ARBA" id="ARBA00007824"/>
    </source>
</evidence>
<keyword evidence="5" id="KW-1133">Transmembrane helix</keyword>
<comment type="similarity">
    <text evidence="1">Belongs to the H-rev107 family.</text>
</comment>
<dbReference type="Pfam" id="PF04970">
    <property type="entry name" value="LRAT"/>
    <property type="match status" value="1"/>
</dbReference>
<evidence type="ECO:0000256" key="2">
    <source>
        <dbReference type="ARBA" id="ARBA00022679"/>
    </source>
</evidence>
<dbReference type="InterPro" id="IPR007053">
    <property type="entry name" value="LRAT_dom"/>
</dbReference>
<keyword evidence="4" id="KW-0443">Lipid metabolism</keyword>
<organism evidence="7 8">
    <name type="scientific">Gasterosteus aculeatus aculeatus</name>
    <name type="common">three-spined stickleback</name>
    <dbReference type="NCBI Taxonomy" id="481459"/>
    <lineage>
        <taxon>Eukaryota</taxon>
        <taxon>Metazoa</taxon>
        <taxon>Chordata</taxon>
        <taxon>Craniata</taxon>
        <taxon>Vertebrata</taxon>
        <taxon>Euteleostomi</taxon>
        <taxon>Actinopterygii</taxon>
        <taxon>Neopterygii</taxon>
        <taxon>Teleostei</taxon>
        <taxon>Neoteleostei</taxon>
        <taxon>Acanthomorphata</taxon>
        <taxon>Eupercaria</taxon>
        <taxon>Perciformes</taxon>
        <taxon>Cottioidei</taxon>
        <taxon>Gasterosteales</taxon>
        <taxon>Gasterosteidae</taxon>
        <taxon>Gasterosteus</taxon>
    </lineage>
</organism>
<dbReference type="Gene3D" id="3.90.1720.10">
    <property type="entry name" value="endopeptidase domain like (from Nostoc punctiforme)"/>
    <property type="match status" value="1"/>
</dbReference>
<dbReference type="GeneTree" id="ENSGT00940000162660"/>
<dbReference type="GO" id="GO:0016410">
    <property type="term" value="F:N-acyltransferase activity"/>
    <property type="evidence" value="ECO:0007669"/>
    <property type="project" value="TreeGrafter"/>
</dbReference>
<evidence type="ECO:0000259" key="6">
    <source>
        <dbReference type="PROSITE" id="PS51934"/>
    </source>
</evidence>
<proteinExistence type="inferred from homology"/>
<keyword evidence="3" id="KW-0378">Hydrolase</keyword>
<dbReference type="AlphaFoldDB" id="G3NKW1"/>
<keyword evidence="8" id="KW-1185">Reference proteome</keyword>
<reference evidence="7" key="2">
    <citation type="submission" date="2025-08" db="UniProtKB">
        <authorList>
            <consortium name="Ensembl"/>
        </authorList>
    </citation>
    <scope>IDENTIFICATION</scope>
</reference>
<keyword evidence="2" id="KW-0808">Transferase</keyword>
<evidence type="ECO:0000256" key="3">
    <source>
        <dbReference type="ARBA" id="ARBA00022801"/>
    </source>
</evidence>
<keyword evidence="5" id="KW-0812">Transmembrane</keyword>
<dbReference type="KEGG" id="gat:120814521"/>
<dbReference type="Ensembl" id="ENSGACT00000005991.2">
    <property type="protein sequence ID" value="ENSGACP00000005974.2"/>
    <property type="gene ID" value="ENSGACG00000028547.1"/>
</dbReference>
<dbReference type="GO" id="GO:0008970">
    <property type="term" value="F:phospholipase A1 activity"/>
    <property type="evidence" value="ECO:0007669"/>
    <property type="project" value="TreeGrafter"/>
</dbReference>
<dbReference type="GO" id="GO:0070292">
    <property type="term" value="P:N-acylphosphatidylethanolamine metabolic process"/>
    <property type="evidence" value="ECO:0007669"/>
    <property type="project" value="TreeGrafter"/>
</dbReference>
<feature type="transmembrane region" description="Helical" evidence="5">
    <location>
        <begin position="135"/>
        <end position="160"/>
    </location>
</feature>
<dbReference type="Bgee" id="ENSGACG00000004525">
    <property type="expression patterns" value="Expressed in intestinal epithelial cell and 1 other cell type or tissue"/>
</dbReference>
<dbReference type="InterPro" id="IPR051496">
    <property type="entry name" value="H-rev107_PLA/AT"/>
</dbReference>
<reference evidence="7 8" key="1">
    <citation type="journal article" date="2021" name="G3 (Bethesda)">
        <title>Improved contiguity of the threespine stickleback genome using long-read sequencing.</title>
        <authorList>
            <person name="Nath S."/>
            <person name="Shaw D.E."/>
            <person name="White M.A."/>
        </authorList>
    </citation>
    <scope>NUCLEOTIDE SEQUENCE [LARGE SCALE GENOMIC DNA]</scope>
    <source>
        <strain evidence="7 8">Lake Benthic</strain>
    </source>
</reference>
<evidence type="ECO:0000256" key="4">
    <source>
        <dbReference type="ARBA" id="ARBA00023098"/>
    </source>
</evidence>
<dbReference type="PANTHER" id="PTHR13943">
    <property type="entry name" value="HRAS-LIKE SUPPRESSOR - RELATED"/>
    <property type="match status" value="1"/>
</dbReference>
<name>G3NKW1_GASAC</name>
<dbReference type="GeneID" id="120814521"/>
<keyword evidence="5" id="KW-0472">Membrane</keyword>
<accession>G3NKW1</accession>
<evidence type="ECO:0000256" key="5">
    <source>
        <dbReference type="SAM" id="Phobius"/>
    </source>
</evidence>
<evidence type="ECO:0000313" key="7">
    <source>
        <dbReference type="Ensembl" id="ENSGACP00000005974.2"/>
    </source>
</evidence>
<dbReference type="RefSeq" id="XP_040025698.1">
    <property type="nucleotide sequence ID" value="XM_040169764.1"/>
</dbReference>
<dbReference type="GO" id="GO:0005737">
    <property type="term" value="C:cytoplasm"/>
    <property type="evidence" value="ECO:0007669"/>
    <property type="project" value="TreeGrafter"/>
</dbReference>
<dbReference type="PROSITE" id="PS51934">
    <property type="entry name" value="LRAT"/>
    <property type="match status" value="1"/>
</dbReference>
<dbReference type="PANTHER" id="PTHR13943:SF31">
    <property type="entry name" value="PHOSPHOLIPASE A AND ACYLTRANSFERASE 3"/>
    <property type="match status" value="1"/>
</dbReference>
<evidence type="ECO:0000313" key="8">
    <source>
        <dbReference type="Proteomes" id="UP000007635"/>
    </source>
</evidence>
<protein>
    <recommendedName>
        <fullName evidence="6">LRAT domain-containing protein</fullName>
    </recommendedName>
</protein>
<dbReference type="Proteomes" id="UP000007635">
    <property type="component" value="Unassembled WGS sequence"/>
</dbReference>
<feature type="domain" description="LRAT" evidence="6">
    <location>
        <begin position="15"/>
        <end position="130"/>
    </location>
</feature>
<dbReference type="GO" id="GO:0004623">
    <property type="term" value="F:phospholipase A2 activity"/>
    <property type="evidence" value="ECO:0007669"/>
    <property type="project" value="TreeGrafter"/>
</dbReference>